<feature type="domain" description="E3 Ubiquitin ligase MUL1-like" evidence="13">
    <location>
        <begin position="196"/>
        <end position="265"/>
    </location>
</feature>
<feature type="transmembrane region" description="Helical" evidence="12">
    <location>
        <begin position="253"/>
        <end position="272"/>
    </location>
</feature>
<protein>
    <recommendedName>
        <fullName evidence="3">RING-type E3 ubiquitin transferase</fullName>
        <ecNumber evidence="3">2.3.2.27</ecNumber>
    </recommendedName>
</protein>
<dbReference type="InterPro" id="IPR022170">
    <property type="entry name" value="MUL1-like"/>
</dbReference>
<accession>A0A6B9F6S4</accession>
<dbReference type="Pfam" id="PF12483">
    <property type="entry name" value="GIDE"/>
    <property type="match status" value="1"/>
</dbReference>
<evidence type="ECO:0000256" key="7">
    <source>
        <dbReference type="ARBA" id="ARBA00022771"/>
    </source>
</evidence>
<dbReference type="RefSeq" id="WP_157690700.1">
    <property type="nucleotide sequence ID" value="NZ_CP034345.1"/>
</dbReference>
<evidence type="ECO:0000256" key="4">
    <source>
        <dbReference type="ARBA" id="ARBA00022679"/>
    </source>
</evidence>
<keyword evidence="15" id="KW-1185">Reference proteome</keyword>
<evidence type="ECO:0000313" key="15">
    <source>
        <dbReference type="Proteomes" id="UP000428325"/>
    </source>
</evidence>
<gene>
    <name evidence="14" type="ORF">EI982_16355</name>
</gene>
<dbReference type="EMBL" id="CP034345">
    <property type="protein sequence ID" value="QGX96236.1"/>
    <property type="molecule type" value="Genomic_DNA"/>
</dbReference>
<evidence type="ECO:0000256" key="6">
    <source>
        <dbReference type="ARBA" id="ARBA00022723"/>
    </source>
</evidence>
<evidence type="ECO:0000256" key="5">
    <source>
        <dbReference type="ARBA" id="ARBA00022692"/>
    </source>
</evidence>
<dbReference type="AlphaFoldDB" id="A0A6B9F6S4"/>
<feature type="transmembrane region" description="Helical" evidence="12">
    <location>
        <begin position="6"/>
        <end position="24"/>
    </location>
</feature>
<dbReference type="GO" id="GO:0016020">
    <property type="term" value="C:membrane"/>
    <property type="evidence" value="ECO:0007669"/>
    <property type="project" value="UniProtKB-SubCell"/>
</dbReference>
<dbReference type="Proteomes" id="UP000428325">
    <property type="component" value="Chromosome"/>
</dbReference>
<evidence type="ECO:0000313" key="14">
    <source>
        <dbReference type="EMBL" id="QGX96236.1"/>
    </source>
</evidence>
<evidence type="ECO:0000256" key="3">
    <source>
        <dbReference type="ARBA" id="ARBA00012483"/>
    </source>
</evidence>
<dbReference type="GO" id="GO:0016567">
    <property type="term" value="P:protein ubiquitination"/>
    <property type="evidence" value="ECO:0007669"/>
    <property type="project" value="InterPro"/>
</dbReference>
<comment type="catalytic activity">
    <reaction evidence="1">
        <text>S-ubiquitinyl-[E2 ubiquitin-conjugating enzyme]-L-cysteine + [acceptor protein]-L-lysine = [E2 ubiquitin-conjugating enzyme]-L-cysteine + N(6)-ubiquitinyl-[acceptor protein]-L-lysine.</text>
        <dbReference type="EC" id="2.3.2.27"/>
    </reaction>
</comment>
<evidence type="ECO:0000256" key="9">
    <source>
        <dbReference type="ARBA" id="ARBA00022833"/>
    </source>
</evidence>
<comment type="subcellular location">
    <subcellularLocation>
        <location evidence="2">Membrane</location>
        <topology evidence="2">Multi-pass membrane protein</topology>
    </subcellularLocation>
</comment>
<proteinExistence type="predicted"/>
<keyword evidence="6" id="KW-0479">Metal-binding</keyword>
<dbReference type="EC" id="2.3.2.27" evidence="3"/>
<keyword evidence="11 12" id="KW-0472">Membrane</keyword>
<keyword evidence="5 12" id="KW-0812">Transmembrane</keyword>
<dbReference type="GO" id="GO:0061630">
    <property type="term" value="F:ubiquitin protein ligase activity"/>
    <property type="evidence" value="ECO:0007669"/>
    <property type="project" value="UniProtKB-EC"/>
</dbReference>
<dbReference type="GO" id="GO:0008270">
    <property type="term" value="F:zinc ion binding"/>
    <property type="evidence" value="ECO:0007669"/>
    <property type="project" value="UniProtKB-KW"/>
</dbReference>
<evidence type="ECO:0000256" key="1">
    <source>
        <dbReference type="ARBA" id="ARBA00000900"/>
    </source>
</evidence>
<evidence type="ECO:0000256" key="11">
    <source>
        <dbReference type="ARBA" id="ARBA00023136"/>
    </source>
</evidence>
<evidence type="ECO:0000259" key="13">
    <source>
        <dbReference type="Pfam" id="PF12483"/>
    </source>
</evidence>
<keyword evidence="9" id="KW-0862">Zinc</keyword>
<evidence type="ECO:0000256" key="2">
    <source>
        <dbReference type="ARBA" id="ARBA00004141"/>
    </source>
</evidence>
<dbReference type="GeneID" id="43371153"/>
<keyword evidence="7" id="KW-0863">Zinc-finger</keyword>
<keyword evidence="10 12" id="KW-1133">Transmembrane helix</keyword>
<reference evidence="14 15" key="1">
    <citation type="submission" date="2018-12" db="EMBL/GenBank/DDBJ databases">
        <title>Complete genome sequence of Haloplanus rallus MBLA0036.</title>
        <authorList>
            <person name="Nam Y.-d."/>
            <person name="Kang J."/>
            <person name="Chung W.-H."/>
            <person name="Park Y.S."/>
        </authorList>
    </citation>
    <scope>NUCLEOTIDE SEQUENCE [LARGE SCALE GENOMIC DNA]</scope>
    <source>
        <strain evidence="14 15">MBLA0036</strain>
    </source>
</reference>
<dbReference type="OrthoDB" id="170690at2157"/>
<sequence length="274" mass="29005">MVSDLLTVPVVLVALGAASVYTGWKRRRVHARMAALEPTPIGSLPADGRVEVEGTATPVDDPITAPVSGREAVVAAWTVEEWDERGDRGRWREVARGIESAPFRVDDDTGSVACEPISKRETAGKWTRTTGVTATEGVRIDDALAEFASFAVETELPPDADPPPGIRRLHADHGLYEDTGSVTNVVDVGTEHGHRRYTEGTVDVGESVYVLGRVESDGNGPTVTTPREGPFVVSDRAEAALEASIEGTARRRLVGGAVATVLGLAGAGYLLAPF</sequence>
<evidence type="ECO:0000256" key="12">
    <source>
        <dbReference type="SAM" id="Phobius"/>
    </source>
</evidence>
<keyword evidence="4" id="KW-0808">Transferase</keyword>
<evidence type="ECO:0000256" key="10">
    <source>
        <dbReference type="ARBA" id="ARBA00022989"/>
    </source>
</evidence>
<keyword evidence="8" id="KW-0833">Ubl conjugation pathway</keyword>
<name>A0A6B9F6S4_9EURY</name>
<organism evidence="14 15">
    <name type="scientific">Haloplanus rallus</name>
    <dbReference type="NCBI Taxonomy" id="1816183"/>
    <lineage>
        <taxon>Archaea</taxon>
        <taxon>Methanobacteriati</taxon>
        <taxon>Methanobacteriota</taxon>
        <taxon>Stenosarchaea group</taxon>
        <taxon>Halobacteria</taxon>
        <taxon>Halobacteriales</taxon>
        <taxon>Haloferacaceae</taxon>
        <taxon>Haloplanus</taxon>
    </lineage>
</organism>
<dbReference type="KEGG" id="hra:EI982_16355"/>
<evidence type="ECO:0000256" key="8">
    <source>
        <dbReference type="ARBA" id="ARBA00022786"/>
    </source>
</evidence>